<name>A0AAW3C741_9TRYP</name>
<comment type="caution">
    <text evidence="2">The sequence shown here is derived from an EMBL/GenBank/DDBJ whole genome shotgun (WGS) entry which is preliminary data.</text>
</comment>
<dbReference type="Proteomes" id="UP001501274">
    <property type="component" value="Unassembled WGS sequence"/>
</dbReference>
<organism evidence="2 3">
    <name type="scientific">Leishmania naiffi</name>
    <dbReference type="NCBI Taxonomy" id="5678"/>
    <lineage>
        <taxon>Eukaryota</taxon>
        <taxon>Discoba</taxon>
        <taxon>Euglenozoa</taxon>
        <taxon>Kinetoplastea</taxon>
        <taxon>Metakinetoplastina</taxon>
        <taxon>Trypanosomatida</taxon>
        <taxon>Trypanosomatidae</taxon>
        <taxon>Leishmaniinae</taxon>
        <taxon>Leishmania</taxon>
        <taxon>Leishmania naiffi species complex</taxon>
    </lineage>
</organism>
<protein>
    <recommendedName>
        <fullName evidence="4">SRP9 domain-containing protein</fullName>
    </recommendedName>
</protein>
<feature type="region of interest" description="Disordered" evidence="1">
    <location>
        <begin position="77"/>
        <end position="168"/>
    </location>
</feature>
<evidence type="ECO:0000256" key="1">
    <source>
        <dbReference type="SAM" id="MobiDB-lite"/>
    </source>
</evidence>
<evidence type="ECO:0008006" key="4">
    <source>
        <dbReference type="Google" id="ProtNLM"/>
    </source>
</evidence>
<sequence length="168" mass="17798">MRLELNEFVQATRSMHQQPGRVKRMRLMLRLRPYQSRRVFLLKATDGRVTMTTRVEHQGQLRLVESLVNEFVSDCTRASVGSPVPPTVAASASEPQTASAVTELPVSSVPGPTDRGAGGVAAATGTKSTGQAGTGSSASRGQAPACVSQANSSSNAGRQNKGRKGRRH</sequence>
<evidence type="ECO:0000313" key="3">
    <source>
        <dbReference type="Proteomes" id="UP001501274"/>
    </source>
</evidence>
<evidence type="ECO:0000313" key="2">
    <source>
        <dbReference type="EMBL" id="KAL0530590.1"/>
    </source>
</evidence>
<accession>A0AAW3C741</accession>
<proteinExistence type="predicted"/>
<keyword evidence="3" id="KW-1185">Reference proteome</keyword>
<feature type="compositionally biased region" description="Low complexity" evidence="1">
    <location>
        <begin position="120"/>
        <end position="143"/>
    </location>
</feature>
<feature type="compositionally biased region" description="Polar residues" evidence="1">
    <location>
        <begin position="148"/>
        <end position="158"/>
    </location>
</feature>
<reference evidence="2 3" key="1">
    <citation type="submission" date="2024-02" db="EMBL/GenBank/DDBJ databases">
        <title>FIRST GENOME SEQUENCES OF Leishmania (Viannia) shawi, Leishmania (Viannia) lindenbergi AND Leishmania (Viannia) utingensis.</title>
        <authorList>
            <person name="Resadore F."/>
            <person name="Custodio M.G.F."/>
            <person name="Boite M.C."/>
            <person name="Cupolillo E."/>
            <person name="Ferreira G.E.M."/>
        </authorList>
    </citation>
    <scope>NUCLEOTIDE SEQUENCE [LARGE SCALE GENOMIC DNA]</scope>
    <source>
        <strain evidence="2 3">MDAS/BR/1979/M5533</strain>
    </source>
</reference>
<dbReference type="EMBL" id="JBAMZN010000003">
    <property type="protein sequence ID" value="KAL0530590.1"/>
    <property type="molecule type" value="Genomic_DNA"/>
</dbReference>
<gene>
    <name evidence="2" type="ORF">Q4I28_000647</name>
</gene>
<dbReference type="AlphaFoldDB" id="A0AAW3C741"/>